<dbReference type="GO" id="GO:0005524">
    <property type="term" value="F:ATP binding"/>
    <property type="evidence" value="ECO:0007669"/>
    <property type="project" value="UniProtKB-UniRule"/>
</dbReference>
<feature type="compositionally biased region" description="Basic and acidic residues" evidence="11">
    <location>
        <begin position="23"/>
        <end position="35"/>
    </location>
</feature>
<dbReference type="InterPro" id="IPR042078">
    <property type="entry name" value="Lys-tRNA-ligase_SC_fold"/>
</dbReference>
<evidence type="ECO:0000256" key="2">
    <source>
        <dbReference type="ARBA" id="ARBA00005594"/>
    </source>
</evidence>
<comment type="catalytic activity">
    <reaction evidence="9 10">
        <text>tRNA(Lys) + L-lysine + ATP = L-lysyl-tRNA(Lys) + AMP + diphosphate</text>
        <dbReference type="Rhea" id="RHEA:20792"/>
        <dbReference type="Rhea" id="RHEA-COMP:9696"/>
        <dbReference type="Rhea" id="RHEA-COMP:9697"/>
        <dbReference type="ChEBI" id="CHEBI:30616"/>
        <dbReference type="ChEBI" id="CHEBI:32551"/>
        <dbReference type="ChEBI" id="CHEBI:33019"/>
        <dbReference type="ChEBI" id="CHEBI:78442"/>
        <dbReference type="ChEBI" id="CHEBI:78529"/>
        <dbReference type="ChEBI" id="CHEBI:456215"/>
        <dbReference type="EC" id="6.1.1.6"/>
    </reaction>
</comment>
<comment type="subcellular location">
    <subcellularLocation>
        <location evidence="1 10">Cytoplasm</location>
    </subcellularLocation>
</comment>
<dbReference type="PANTHER" id="PTHR37940:SF1">
    <property type="entry name" value="LYSINE--TRNA LIGASE"/>
    <property type="match status" value="1"/>
</dbReference>
<keyword evidence="7 10" id="KW-0648">Protein biosynthesis</keyword>
<dbReference type="GO" id="GO:0004824">
    <property type="term" value="F:lysine-tRNA ligase activity"/>
    <property type="evidence" value="ECO:0007669"/>
    <property type="project" value="UniProtKB-UniRule"/>
</dbReference>
<dbReference type="Proteomes" id="UP001149411">
    <property type="component" value="Unassembled WGS sequence"/>
</dbReference>
<evidence type="ECO:0000256" key="4">
    <source>
        <dbReference type="ARBA" id="ARBA00022598"/>
    </source>
</evidence>
<evidence type="ECO:0000256" key="1">
    <source>
        <dbReference type="ARBA" id="ARBA00004496"/>
    </source>
</evidence>
<evidence type="ECO:0000313" key="13">
    <source>
        <dbReference type="Proteomes" id="UP001149411"/>
    </source>
</evidence>
<keyword evidence="5 10" id="KW-0547">Nucleotide-binding</keyword>
<dbReference type="Gene3D" id="1.10.10.770">
    <property type="match status" value="1"/>
</dbReference>
<dbReference type="HAMAP" id="MF_00177">
    <property type="entry name" value="Lys_tRNA_synth_class1"/>
    <property type="match status" value="1"/>
</dbReference>
<dbReference type="InterPro" id="IPR001412">
    <property type="entry name" value="aa-tRNA-synth_I_CS"/>
</dbReference>
<evidence type="ECO:0000256" key="5">
    <source>
        <dbReference type="ARBA" id="ARBA00022741"/>
    </source>
</evidence>
<dbReference type="GO" id="GO:0006430">
    <property type="term" value="P:lysyl-tRNA aminoacylation"/>
    <property type="evidence" value="ECO:0007669"/>
    <property type="project" value="UniProtKB-UniRule"/>
</dbReference>
<dbReference type="Gene3D" id="6.10.20.10">
    <property type="entry name" value="Lysine tRNA ligase, stem contact fold domain"/>
    <property type="match status" value="1"/>
</dbReference>
<evidence type="ECO:0000256" key="7">
    <source>
        <dbReference type="ARBA" id="ARBA00022917"/>
    </source>
</evidence>
<keyword evidence="13" id="KW-1185">Reference proteome</keyword>
<comment type="caution">
    <text evidence="10">Lacks conserved residue(s) required for the propagation of feature annotation.</text>
</comment>
<name>A0A9Q4C672_9EURY</name>
<evidence type="ECO:0000256" key="10">
    <source>
        <dbReference type="HAMAP-Rule" id="MF_00177"/>
    </source>
</evidence>
<dbReference type="EC" id="6.1.1.6" evidence="10"/>
<comment type="similarity">
    <text evidence="2 10">Belongs to the class-I aminoacyl-tRNA synthetase family.</text>
</comment>
<dbReference type="GO" id="GO:0005737">
    <property type="term" value="C:cytoplasm"/>
    <property type="evidence" value="ECO:0007669"/>
    <property type="project" value="UniProtKB-SubCell"/>
</dbReference>
<dbReference type="Gene3D" id="1.10.10.350">
    <property type="match status" value="1"/>
</dbReference>
<dbReference type="RefSeq" id="WP_266088751.1">
    <property type="nucleotide sequence ID" value="NZ_RKLV01000015.1"/>
</dbReference>
<dbReference type="PANTHER" id="PTHR37940">
    <property type="entry name" value="LYSINE--TRNA LIGASE"/>
    <property type="match status" value="1"/>
</dbReference>
<dbReference type="AlphaFoldDB" id="A0A9Q4C672"/>
<evidence type="ECO:0000313" key="12">
    <source>
        <dbReference type="EMBL" id="MCX2819988.1"/>
    </source>
</evidence>
<sequence length="560" mass="62428">MSSDEENASDISDSATSEFWADESARRVAENDRPPVVKGGVSPSGVPHIGNFNEVLRGAFVVRALECRDDIAGEPGQVFTSDDRDPLRRVPDTVLSPEGEVVELDAEERDELRAHLGKPYVDVPSPFADAAGAPDTWAEHFASFLREDAERLGVPVEFVSNDEMYEDGDFDQSVRTALSELERSRDVIARHQRTAGEGYVPFMPICAECGRITTTPTGVNVEDGAVDYVCDDAQLAGEYEVEGCGHRGTATLREGKLPWRFEWPAQWWTLGVGFEPFGKDHAEGSWESGVEIAREVYGVEPPEHLVYEFFLVDGGKMSASEGNVYTVSDILRYVEPEVLRYFFALDPKKQRDLSLAEIHHLVNDFDRIEDVRYGRDEPADSTERLYAERVYDDLRAPDEDPAEHEPVRPPYTFSAMVGVAGDDEARLDTLRRSGHLPEDPTETQKRDALRRVELARNWALDHDNEYAVRVLDDKPDADFDADTRTAFDELADAVESGASPDEIQNAVFETARQNDLGVGGFFSDGYRLFLGQESGPKLGPLLSALDREFVVERLRQPSDG</sequence>
<keyword evidence="4 10" id="KW-0436">Ligase</keyword>
<keyword evidence="3 10" id="KW-0963">Cytoplasm</keyword>
<comment type="caution">
    <text evidence="12">The sequence shown here is derived from an EMBL/GenBank/DDBJ whole genome shotgun (WGS) entry which is preliminary data.</text>
</comment>
<proteinExistence type="inferred from homology"/>
<evidence type="ECO:0000256" key="9">
    <source>
        <dbReference type="ARBA" id="ARBA00048573"/>
    </source>
</evidence>
<dbReference type="InterPro" id="IPR020751">
    <property type="entry name" value="aa-tRNA-synth_I_codon-bd_sub2"/>
</dbReference>
<dbReference type="InterPro" id="IPR014729">
    <property type="entry name" value="Rossmann-like_a/b/a_fold"/>
</dbReference>
<dbReference type="InterPro" id="IPR008925">
    <property type="entry name" value="aa_tRNA-synth_I_cd-bd_sf"/>
</dbReference>
<feature type="region of interest" description="Disordered" evidence="11">
    <location>
        <begin position="1"/>
        <end position="42"/>
    </location>
</feature>
<dbReference type="PROSITE" id="PS00178">
    <property type="entry name" value="AA_TRNA_LIGASE_I"/>
    <property type="match status" value="1"/>
</dbReference>
<accession>A0A9Q4C672</accession>
<dbReference type="SUPFAM" id="SSF48163">
    <property type="entry name" value="An anticodon-binding domain of class I aminoacyl-tRNA synthetases"/>
    <property type="match status" value="1"/>
</dbReference>
<keyword evidence="6 10" id="KW-0067">ATP-binding</keyword>
<evidence type="ECO:0000256" key="8">
    <source>
        <dbReference type="ARBA" id="ARBA00023146"/>
    </source>
</evidence>
<evidence type="ECO:0000256" key="11">
    <source>
        <dbReference type="SAM" id="MobiDB-lite"/>
    </source>
</evidence>
<evidence type="ECO:0000256" key="6">
    <source>
        <dbReference type="ARBA" id="ARBA00022840"/>
    </source>
</evidence>
<feature type="short sequence motif" description="'HIGH' region" evidence="10">
    <location>
        <begin position="43"/>
        <end position="51"/>
    </location>
</feature>
<dbReference type="Pfam" id="PF01921">
    <property type="entry name" value="tRNA-synt_1f"/>
    <property type="match status" value="1"/>
</dbReference>
<keyword evidence="8 10" id="KW-0030">Aminoacyl-tRNA synthetase</keyword>
<reference evidence="12" key="1">
    <citation type="submission" date="2022-09" db="EMBL/GenBank/DDBJ databases">
        <title>Haloadaptaus new haloarchaeum isolated from saline soil.</title>
        <authorList>
            <person name="Duran-Viseras A."/>
            <person name="Sanchez-Porro C."/>
            <person name="Ventosa A."/>
        </authorList>
    </citation>
    <scope>NUCLEOTIDE SEQUENCE</scope>
    <source>
        <strain evidence="12">F3-133</strain>
    </source>
</reference>
<protein>
    <recommendedName>
        <fullName evidence="10">Lysine--tRNA ligase</fullName>
        <ecNumber evidence="10">6.1.1.6</ecNumber>
    </recommendedName>
    <alternativeName>
        <fullName evidence="10">Lysyl-tRNA synthetase</fullName>
        <shortName evidence="10">LysRS</shortName>
    </alternativeName>
</protein>
<dbReference type="Gene3D" id="3.40.50.620">
    <property type="entry name" value="HUPs"/>
    <property type="match status" value="1"/>
</dbReference>
<dbReference type="InterPro" id="IPR002904">
    <property type="entry name" value="Lys-tRNA-ligase"/>
</dbReference>
<dbReference type="EMBL" id="RKLV01000015">
    <property type="protein sequence ID" value="MCX2819988.1"/>
    <property type="molecule type" value="Genomic_DNA"/>
</dbReference>
<dbReference type="NCBIfam" id="TIGR00467">
    <property type="entry name" value="lysS_arch"/>
    <property type="match status" value="1"/>
</dbReference>
<organism evidence="12 13">
    <name type="scientific">Halorutilus salinus</name>
    <dbReference type="NCBI Taxonomy" id="2487751"/>
    <lineage>
        <taxon>Archaea</taxon>
        <taxon>Methanobacteriati</taxon>
        <taxon>Methanobacteriota</taxon>
        <taxon>Stenosarchaea group</taxon>
        <taxon>Halobacteria</taxon>
        <taxon>Halorutilales</taxon>
        <taxon>Halorutilaceae</taxon>
        <taxon>Halorutilus</taxon>
    </lineage>
</organism>
<gene>
    <name evidence="10 12" type="primary">lysS</name>
    <name evidence="12" type="ORF">EGH25_11570</name>
</gene>
<dbReference type="SUPFAM" id="SSF52374">
    <property type="entry name" value="Nucleotidylyl transferase"/>
    <property type="match status" value="1"/>
</dbReference>
<evidence type="ECO:0000256" key="3">
    <source>
        <dbReference type="ARBA" id="ARBA00022490"/>
    </source>
</evidence>
<dbReference type="GO" id="GO:0000049">
    <property type="term" value="F:tRNA binding"/>
    <property type="evidence" value="ECO:0007669"/>
    <property type="project" value="InterPro"/>
</dbReference>